<keyword evidence="6 7" id="KW-0472">Membrane</keyword>
<evidence type="ECO:0000256" key="3">
    <source>
        <dbReference type="ARBA" id="ARBA00022475"/>
    </source>
</evidence>
<feature type="transmembrane region" description="Helical" evidence="7">
    <location>
        <begin position="197"/>
        <end position="221"/>
    </location>
</feature>
<sequence>MNDGNVMKGGAGTGLLVISLLVMVASFGYAASSLATHGHAAFNASSNVPWGQPISTYLYFALASSGLGLLAAIPLVFRVKAYYPIAKRCIFLAFIVLVSGMAVLAMELGHTFRMLWAIPFGMQVQSAMFWMGVLYLLDLLFLMWKFQRLEGKDWDSKAARQIGIASFLGVLLASGNLALIFGMMSMRPFWFDGSLPIYFYLTGIASGMAALVFYTYLAYGFKREAMPEPLQRLLTGNLPVLFAALLGVTLLFVLVRMVTGLYSNMPEVSLVWSDYILASPVYHLSLWGGLLLPFLLLLSPNLRVQSGVQVLCSVLVFAGLFAERYFFVVGGQVIPLFKGTWAWDIIHYTPSAAEWSLTFMGAAMIFVLYVLGEKYFNLSDSPVTTAAPETSRAATAGAGA</sequence>
<feature type="transmembrane region" description="Helical" evidence="7">
    <location>
        <begin position="233"/>
        <end position="255"/>
    </location>
</feature>
<evidence type="ECO:0000256" key="5">
    <source>
        <dbReference type="ARBA" id="ARBA00022989"/>
    </source>
</evidence>
<dbReference type="InterPro" id="IPR005614">
    <property type="entry name" value="NrfD-like"/>
</dbReference>
<evidence type="ECO:0000313" key="8">
    <source>
        <dbReference type="EMBL" id="OOG23858.1"/>
    </source>
</evidence>
<feature type="transmembrane region" description="Helical" evidence="7">
    <location>
        <begin position="89"/>
        <end position="106"/>
    </location>
</feature>
<feature type="transmembrane region" description="Helical" evidence="7">
    <location>
        <begin position="355"/>
        <end position="372"/>
    </location>
</feature>
<comment type="similarity">
    <text evidence="2">Belongs to the NrfD family.</text>
</comment>
<keyword evidence="3" id="KW-1003">Cell membrane</keyword>
<protein>
    <submittedName>
        <fullName evidence="8">Polysulfide reductase</fullName>
    </submittedName>
</protein>
<feature type="transmembrane region" description="Helical" evidence="7">
    <location>
        <begin position="126"/>
        <end position="144"/>
    </location>
</feature>
<organism evidence="8 9">
    <name type="scientific">Thioalkalivibrio denitrificans</name>
    <dbReference type="NCBI Taxonomy" id="108003"/>
    <lineage>
        <taxon>Bacteria</taxon>
        <taxon>Pseudomonadati</taxon>
        <taxon>Pseudomonadota</taxon>
        <taxon>Gammaproteobacteria</taxon>
        <taxon>Chromatiales</taxon>
        <taxon>Ectothiorhodospiraceae</taxon>
        <taxon>Thioalkalivibrio</taxon>
    </lineage>
</organism>
<dbReference type="PANTHER" id="PTHR34856:SF2">
    <property type="entry name" value="PROTEIN NRFD"/>
    <property type="match status" value="1"/>
</dbReference>
<dbReference type="Gene3D" id="1.20.1630.10">
    <property type="entry name" value="Formate dehydrogenase/DMSO reductase domain"/>
    <property type="match status" value="1"/>
</dbReference>
<feature type="transmembrane region" description="Helical" evidence="7">
    <location>
        <begin position="56"/>
        <end position="77"/>
    </location>
</feature>
<evidence type="ECO:0000313" key="9">
    <source>
        <dbReference type="Proteomes" id="UP000189462"/>
    </source>
</evidence>
<proteinExistence type="inferred from homology"/>
<name>A0A1V3NG58_9GAMM</name>
<keyword evidence="4 7" id="KW-0812">Transmembrane</keyword>
<evidence type="ECO:0000256" key="1">
    <source>
        <dbReference type="ARBA" id="ARBA00004651"/>
    </source>
</evidence>
<comment type="subcellular location">
    <subcellularLocation>
        <location evidence="1">Cell membrane</location>
        <topology evidence="1">Multi-pass membrane protein</topology>
    </subcellularLocation>
</comment>
<dbReference type="Pfam" id="PF03916">
    <property type="entry name" value="NrfD"/>
    <property type="match status" value="1"/>
</dbReference>
<evidence type="ECO:0000256" key="7">
    <source>
        <dbReference type="SAM" id="Phobius"/>
    </source>
</evidence>
<dbReference type="InterPro" id="IPR052049">
    <property type="entry name" value="Electron_transfer_protein"/>
</dbReference>
<dbReference type="STRING" id="108003.B1C78_10040"/>
<feature type="transmembrane region" description="Helical" evidence="7">
    <location>
        <begin position="275"/>
        <end position="298"/>
    </location>
</feature>
<dbReference type="AlphaFoldDB" id="A0A1V3NG58"/>
<feature type="transmembrane region" description="Helical" evidence="7">
    <location>
        <begin position="164"/>
        <end position="185"/>
    </location>
</feature>
<feature type="transmembrane region" description="Helical" evidence="7">
    <location>
        <begin position="310"/>
        <end position="335"/>
    </location>
</feature>
<reference evidence="8 9" key="1">
    <citation type="submission" date="2017-02" db="EMBL/GenBank/DDBJ databases">
        <title>Genomic diversity within the haloalkaliphilic genus Thioalkalivibrio.</title>
        <authorList>
            <person name="Ahn A.-C."/>
            <person name="Meier-Kolthoff J."/>
            <person name="Overmars L."/>
            <person name="Richter M."/>
            <person name="Woyke T."/>
            <person name="Sorokin D.Y."/>
            <person name="Muyzer G."/>
        </authorList>
    </citation>
    <scope>NUCLEOTIDE SEQUENCE [LARGE SCALE GENOMIC DNA]</scope>
    <source>
        <strain evidence="8 9">ALJD</strain>
    </source>
</reference>
<comment type="caution">
    <text evidence="8">The sequence shown here is derived from an EMBL/GenBank/DDBJ whole genome shotgun (WGS) entry which is preliminary data.</text>
</comment>
<keyword evidence="9" id="KW-1185">Reference proteome</keyword>
<dbReference type="GO" id="GO:0005886">
    <property type="term" value="C:plasma membrane"/>
    <property type="evidence" value="ECO:0007669"/>
    <property type="project" value="UniProtKB-SubCell"/>
</dbReference>
<gene>
    <name evidence="8" type="ORF">B1C78_10040</name>
</gene>
<evidence type="ECO:0000256" key="4">
    <source>
        <dbReference type="ARBA" id="ARBA00022692"/>
    </source>
</evidence>
<dbReference type="OrthoDB" id="6113252at2"/>
<accession>A0A1V3NG58</accession>
<evidence type="ECO:0000256" key="2">
    <source>
        <dbReference type="ARBA" id="ARBA00008929"/>
    </source>
</evidence>
<dbReference type="EMBL" id="MVBK01000057">
    <property type="protein sequence ID" value="OOG23858.1"/>
    <property type="molecule type" value="Genomic_DNA"/>
</dbReference>
<dbReference type="PANTHER" id="PTHR34856">
    <property type="entry name" value="PROTEIN NRFD"/>
    <property type="match status" value="1"/>
</dbReference>
<dbReference type="RefSeq" id="WP_077279014.1">
    <property type="nucleotide sequence ID" value="NZ_MVBK01000057.1"/>
</dbReference>
<dbReference type="Proteomes" id="UP000189462">
    <property type="component" value="Unassembled WGS sequence"/>
</dbReference>
<evidence type="ECO:0000256" key="6">
    <source>
        <dbReference type="ARBA" id="ARBA00023136"/>
    </source>
</evidence>
<keyword evidence="5 7" id="KW-1133">Transmembrane helix</keyword>